<evidence type="ECO:0000313" key="2">
    <source>
        <dbReference type="EMBL" id="RYR21622.1"/>
    </source>
</evidence>
<dbReference type="Pfam" id="PF02721">
    <property type="entry name" value="DUF223"/>
    <property type="match status" value="1"/>
</dbReference>
<feature type="domain" description="Replication protein A 70 kDa DNA-binding subunit B/D first OB fold" evidence="1">
    <location>
        <begin position="4"/>
        <end position="75"/>
    </location>
</feature>
<evidence type="ECO:0000313" key="3">
    <source>
        <dbReference type="Proteomes" id="UP000289738"/>
    </source>
</evidence>
<comment type="caution">
    <text evidence="2">The sequence shown here is derived from an EMBL/GenBank/DDBJ whole genome shotgun (WGS) entry which is preliminary data.</text>
</comment>
<keyword evidence="3" id="KW-1185">Reference proteome</keyword>
<reference evidence="2 3" key="1">
    <citation type="submission" date="2019-01" db="EMBL/GenBank/DDBJ databases">
        <title>Sequencing of cultivated peanut Arachis hypogaea provides insights into genome evolution and oil improvement.</title>
        <authorList>
            <person name="Chen X."/>
        </authorList>
    </citation>
    <scope>NUCLEOTIDE SEQUENCE [LARGE SCALE GENOMIC DNA]</scope>
    <source>
        <strain evidence="3">cv. Fuhuasheng</strain>
        <tissue evidence="2">Leaves</tissue>
    </source>
</reference>
<protein>
    <recommendedName>
        <fullName evidence="1">Replication protein A 70 kDa DNA-binding subunit B/D first OB fold domain-containing protein</fullName>
    </recommendedName>
</protein>
<accession>A0A445A5K4</accession>
<dbReference type="EMBL" id="SDMP01000013">
    <property type="protein sequence ID" value="RYR21622.1"/>
    <property type="molecule type" value="Genomic_DNA"/>
</dbReference>
<dbReference type="InterPro" id="IPR003871">
    <property type="entry name" value="RFA1B/D_OB_1st"/>
</dbReference>
<dbReference type="Gene3D" id="2.40.50.140">
    <property type="entry name" value="Nucleic acid-binding proteins"/>
    <property type="match status" value="1"/>
</dbReference>
<gene>
    <name evidence="2" type="ORF">Ahy_B03g066929</name>
</gene>
<dbReference type="Proteomes" id="UP000289738">
    <property type="component" value="Chromosome B03"/>
</dbReference>
<dbReference type="InterPro" id="IPR012340">
    <property type="entry name" value="NA-bd_OB-fold"/>
</dbReference>
<proteinExistence type="predicted"/>
<sequence length="157" mass="18070">MDGIHIIAEIKPTIDNLCVRIRVIRLWTLPSYGNSSLPYSIEMVWLDEDGGKIHASVKMVLVSRFVTRRQNKFWERADVDYTGGLLPTSKAFSIIEGEKVEGVKYFVPNLLLEFSNEVVDNDESEVLENAITPTKLSLYNNREMERSEEVEFKQNGW</sequence>
<dbReference type="AlphaFoldDB" id="A0A445A5K4"/>
<name>A0A445A5K4_ARAHY</name>
<evidence type="ECO:0000259" key="1">
    <source>
        <dbReference type="Pfam" id="PF02721"/>
    </source>
</evidence>
<organism evidence="2 3">
    <name type="scientific">Arachis hypogaea</name>
    <name type="common">Peanut</name>
    <dbReference type="NCBI Taxonomy" id="3818"/>
    <lineage>
        <taxon>Eukaryota</taxon>
        <taxon>Viridiplantae</taxon>
        <taxon>Streptophyta</taxon>
        <taxon>Embryophyta</taxon>
        <taxon>Tracheophyta</taxon>
        <taxon>Spermatophyta</taxon>
        <taxon>Magnoliopsida</taxon>
        <taxon>eudicotyledons</taxon>
        <taxon>Gunneridae</taxon>
        <taxon>Pentapetalae</taxon>
        <taxon>rosids</taxon>
        <taxon>fabids</taxon>
        <taxon>Fabales</taxon>
        <taxon>Fabaceae</taxon>
        <taxon>Papilionoideae</taxon>
        <taxon>50 kb inversion clade</taxon>
        <taxon>dalbergioids sensu lato</taxon>
        <taxon>Dalbergieae</taxon>
        <taxon>Pterocarpus clade</taxon>
        <taxon>Arachis</taxon>
    </lineage>
</organism>